<keyword evidence="7" id="KW-0067">ATP-binding</keyword>
<evidence type="ECO:0000256" key="4">
    <source>
        <dbReference type="ARBA" id="ARBA00022679"/>
    </source>
</evidence>
<protein>
    <recommendedName>
        <fullName evidence="2">histidine kinase</fullName>
        <ecNumber evidence="2">2.7.13.3</ecNumber>
    </recommendedName>
</protein>
<comment type="catalytic activity">
    <reaction evidence="1">
        <text>ATP + protein L-histidine = ADP + protein N-phospho-L-histidine.</text>
        <dbReference type="EC" id="2.7.13.3"/>
    </reaction>
</comment>
<dbReference type="InterPro" id="IPR003594">
    <property type="entry name" value="HATPase_dom"/>
</dbReference>
<evidence type="ECO:0000259" key="9">
    <source>
        <dbReference type="PROSITE" id="PS50109"/>
    </source>
</evidence>
<dbReference type="CDD" id="cd00082">
    <property type="entry name" value="HisKA"/>
    <property type="match status" value="1"/>
</dbReference>
<gene>
    <name evidence="12" type="ORF">C7459_115107</name>
</gene>
<reference evidence="12 13" key="1">
    <citation type="submission" date="2018-05" db="EMBL/GenBank/DDBJ databases">
        <title>Genomic Encyclopedia of Type Strains, Phase IV (KMG-IV): sequencing the most valuable type-strain genomes for metagenomic binning, comparative biology and taxonomic classification.</title>
        <authorList>
            <person name="Goeker M."/>
        </authorList>
    </citation>
    <scope>NUCLEOTIDE SEQUENCE [LARGE SCALE GENOMIC DNA]</scope>
    <source>
        <strain evidence="12 13">DSM 18773</strain>
    </source>
</reference>
<dbReference type="Gene3D" id="3.30.565.10">
    <property type="entry name" value="Histidine kinase-like ATPase, C-terminal domain"/>
    <property type="match status" value="1"/>
</dbReference>
<feature type="domain" description="PAC" evidence="11">
    <location>
        <begin position="169"/>
        <end position="221"/>
    </location>
</feature>
<feature type="domain" description="Histidine kinase" evidence="9">
    <location>
        <begin position="234"/>
        <end position="436"/>
    </location>
</feature>
<dbReference type="PRINTS" id="PR00344">
    <property type="entry name" value="BCTRLSENSOR"/>
</dbReference>
<dbReference type="Gene3D" id="1.10.287.130">
    <property type="match status" value="1"/>
</dbReference>
<organism evidence="12 13">
    <name type="scientific">Tumebacillus permanentifrigoris</name>
    <dbReference type="NCBI Taxonomy" id="378543"/>
    <lineage>
        <taxon>Bacteria</taxon>
        <taxon>Bacillati</taxon>
        <taxon>Bacillota</taxon>
        <taxon>Bacilli</taxon>
        <taxon>Bacillales</taxon>
        <taxon>Alicyclobacillaceae</taxon>
        <taxon>Tumebacillus</taxon>
    </lineage>
</organism>
<dbReference type="Pfam" id="PF02518">
    <property type="entry name" value="HATPase_c"/>
    <property type="match status" value="1"/>
</dbReference>
<evidence type="ECO:0000259" key="11">
    <source>
        <dbReference type="PROSITE" id="PS50113"/>
    </source>
</evidence>
<dbReference type="NCBIfam" id="TIGR00229">
    <property type="entry name" value="sensory_box"/>
    <property type="match status" value="1"/>
</dbReference>
<evidence type="ECO:0000256" key="6">
    <source>
        <dbReference type="ARBA" id="ARBA00022777"/>
    </source>
</evidence>
<keyword evidence="3" id="KW-0597">Phosphoprotein</keyword>
<dbReference type="GO" id="GO:0000155">
    <property type="term" value="F:phosphorelay sensor kinase activity"/>
    <property type="evidence" value="ECO:0007669"/>
    <property type="project" value="InterPro"/>
</dbReference>
<evidence type="ECO:0000256" key="8">
    <source>
        <dbReference type="ARBA" id="ARBA00023012"/>
    </source>
</evidence>
<dbReference type="InterPro" id="IPR001610">
    <property type="entry name" value="PAC"/>
</dbReference>
<evidence type="ECO:0000256" key="2">
    <source>
        <dbReference type="ARBA" id="ARBA00012438"/>
    </source>
</evidence>
<dbReference type="Proteomes" id="UP000245634">
    <property type="component" value="Unassembled WGS sequence"/>
</dbReference>
<dbReference type="Pfam" id="PF00512">
    <property type="entry name" value="HisKA"/>
    <property type="match status" value="1"/>
</dbReference>
<dbReference type="SUPFAM" id="SSF55785">
    <property type="entry name" value="PYP-like sensor domain (PAS domain)"/>
    <property type="match status" value="1"/>
</dbReference>
<evidence type="ECO:0000256" key="1">
    <source>
        <dbReference type="ARBA" id="ARBA00000085"/>
    </source>
</evidence>
<dbReference type="PANTHER" id="PTHR43065">
    <property type="entry name" value="SENSOR HISTIDINE KINASE"/>
    <property type="match status" value="1"/>
</dbReference>
<proteinExistence type="predicted"/>
<dbReference type="InterPro" id="IPR036890">
    <property type="entry name" value="HATPase_C_sf"/>
</dbReference>
<dbReference type="InterPro" id="IPR004358">
    <property type="entry name" value="Sig_transdc_His_kin-like_C"/>
</dbReference>
<dbReference type="PROSITE" id="PS50113">
    <property type="entry name" value="PAC"/>
    <property type="match status" value="1"/>
</dbReference>
<dbReference type="CDD" id="cd00130">
    <property type="entry name" value="PAS"/>
    <property type="match status" value="1"/>
</dbReference>
<dbReference type="SUPFAM" id="SSF55874">
    <property type="entry name" value="ATPase domain of HSP90 chaperone/DNA topoisomerase II/histidine kinase"/>
    <property type="match status" value="1"/>
</dbReference>
<dbReference type="GO" id="GO:0005524">
    <property type="term" value="F:ATP binding"/>
    <property type="evidence" value="ECO:0007669"/>
    <property type="project" value="UniProtKB-KW"/>
</dbReference>
<keyword evidence="5" id="KW-0547">Nucleotide-binding</keyword>
<dbReference type="Pfam" id="PF08448">
    <property type="entry name" value="PAS_4"/>
    <property type="match status" value="1"/>
</dbReference>
<dbReference type="PROSITE" id="PS50112">
    <property type="entry name" value="PAS"/>
    <property type="match status" value="1"/>
</dbReference>
<keyword evidence="8" id="KW-0902">Two-component regulatory system</keyword>
<dbReference type="InterPro" id="IPR000014">
    <property type="entry name" value="PAS"/>
</dbReference>
<keyword evidence="6 12" id="KW-0418">Kinase</keyword>
<dbReference type="AlphaFoldDB" id="A0A316D7J8"/>
<evidence type="ECO:0000259" key="10">
    <source>
        <dbReference type="PROSITE" id="PS50112"/>
    </source>
</evidence>
<dbReference type="PROSITE" id="PS50109">
    <property type="entry name" value="HIS_KIN"/>
    <property type="match status" value="1"/>
</dbReference>
<evidence type="ECO:0000256" key="7">
    <source>
        <dbReference type="ARBA" id="ARBA00022840"/>
    </source>
</evidence>
<keyword evidence="4" id="KW-0808">Transferase</keyword>
<dbReference type="PANTHER" id="PTHR43065:SF10">
    <property type="entry name" value="PEROXIDE STRESS-ACTIVATED HISTIDINE KINASE MAK3"/>
    <property type="match status" value="1"/>
</dbReference>
<keyword evidence="13" id="KW-1185">Reference proteome</keyword>
<dbReference type="SMART" id="SM00387">
    <property type="entry name" value="HATPase_c"/>
    <property type="match status" value="1"/>
</dbReference>
<evidence type="ECO:0000256" key="5">
    <source>
        <dbReference type="ARBA" id="ARBA00022741"/>
    </source>
</evidence>
<feature type="domain" description="PAS" evidence="10">
    <location>
        <begin position="96"/>
        <end position="141"/>
    </location>
</feature>
<dbReference type="InterPro" id="IPR035965">
    <property type="entry name" value="PAS-like_dom_sf"/>
</dbReference>
<name>A0A316D7J8_9BACL</name>
<dbReference type="SMART" id="SM00388">
    <property type="entry name" value="HisKA"/>
    <property type="match status" value="1"/>
</dbReference>
<dbReference type="InterPro" id="IPR013656">
    <property type="entry name" value="PAS_4"/>
</dbReference>
<dbReference type="EMBL" id="QGGL01000015">
    <property type="protein sequence ID" value="PWK08454.1"/>
    <property type="molecule type" value="Genomic_DNA"/>
</dbReference>
<sequence length="436" mass="48022">MLSANRAASQIGTQSYEELLLPADRANVRAWLMGAVAQQVPHGGQSALAHPVQGRLQAAWTVLPIVEAQQTVGLYLIARNLAVEESPPPDDELREVKELLESVFRYTKDAIVLFDPNGVVLRVNEAFERIFGYERSELMGRWLPVTPEFEVVAVQTQFNKLIQEGHSYTEHETRKLCKDGRLLDTLVTLSPIKNRDGQVVAVTGIVRDLTESKTTQQLLVQTEKLSVAGQLAAGVAHEIRNPLTALKGFVQLMEGGAVAKEPYLRVMASELNRIELITNELLMLAKPQAHSVKVQDVGAILLEVIALFETQAILRDVQVIAELERDLPPFACDENQLKQVFINFLKNALEAMPAGGRIDIALWHDGDLIRVSFADQGGGIAPELLTRVGEPFFTTKEKGTGLGFMVCKQIIENHHGEIRIESVVGAGTTIEVLLPL</sequence>
<comment type="caution">
    <text evidence="12">The sequence shown here is derived from an EMBL/GenBank/DDBJ whole genome shotgun (WGS) entry which is preliminary data.</text>
</comment>
<dbReference type="SUPFAM" id="SSF47384">
    <property type="entry name" value="Homodimeric domain of signal transducing histidine kinase"/>
    <property type="match status" value="1"/>
</dbReference>
<accession>A0A316D7J8</accession>
<dbReference type="InterPro" id="IPR003661">
    <property type="entry name" value="HisK_dim/P_dom"/>
</dbReference>
<evidence type="ECO:0000313" key="12">
    <source>
        <dbReference type="EMBL" id="PWK08454.1"/>
    </source>
</evidence>
<dbReference type="Gene3D" id="3.30.450.20">
    <property type="entry name" value="PAS domain"/>
    <property type="match status" value="1"/>
</dbReference>
<evidence type="ECO:0000256" key="3">
    <source>
        <dbReference type="ARBA" id="ARBA00022553"/>
    </source>
</evidence>
<dbReference type="SMART" id="SM00086">
    <property type="entry name" value="PAC"/>
    <property type="match status" value="1"/>
</dbReference>
<dbReference type="InterPro" id="IPR036097">
    <property type="entry name" value="HisK_dim/P_sf"/>
</dbReference>
<dbReference type="EC" id="2.7.13.3" evidence="2"/>
<dbReference type="InterPro" id="IPR005467">
    <property type="entry name" value="His_kinase_dom"/>
</dbReference>
<dbReference type="SMART" id="SM00091">
    <property type="entry name" value="PAS"/>
    <property type="match status" value="1"/>
</dbReference>
<dbReference type="InterPro" id="IPR000700">
    <property type="entry name" value="PAS-assoc_C"/>
</dbReference>
<evidence type="ECO:0000313" key="13">
    <source>
        <dbReference type="Proteomes" id="UP000245634"/>
    </source>
</evidence>